<organism evidence="2 3">
    <name type="scientific">Pandoravirus japonicus</name>
    <dbReference type="NCBI Taxonomy" id="2823154"/>
    <lineage>
        <taxon>Viruses</taxon>
        <taxon>Pandoravirus</taxon>
    </lineage>
</organism>
<reference evidence="2" key="1">
    <citation type="submission" date="2021-04" db="EMBL/GenBank/DDBJ databases">
        <title>Draft Genome Sequence of Pandoravirus japonicus, Isolated from the Sabaishi River of Niigata, Japan.</title>
        <authorList>
            <person name="Hosokawa N."/>
            <person name="Takahashi H."/>
            <person name="Aoki K."/>
            <person name="Takemura M."/>
        </authorList>
    </citation>
    <scope>NUCLEOTIDE SEQUENCE</scope>
</reference>
<sequence>MTTTTTVEGRNIDMQDIQRRDDDGDDDTWRTRAASAMLVLMGLAPTPRPDRRASRPLVRTHRRNSPCPPLFFGPIDDDKDVREWRKKRARRALRDCGLD</sequence>
<feature type="compositionally biased region" description="Basic and acidic residues" evidence="1">
    <location>
        <begin position="10"/>
        <end position="28"/>
    </location>
</feature>
<name>A0A811BQL9_9VIRU</name>
<dbReference type="EMBL" id="LC625835">
    <property type="protein sequence ID" value="BCU03397.1"/>
    <property type="molecule type" value="Genomic_DNA"/>
</dbReference>
<dbReference type="Proteomes" id="UP001253637">
    <property type="component" value="Segment"/>
</dbReference>
<feature type="region of interest" description="Disordered" evidence="1">
    <location>
        <begin position="45"/>
        <end position="71"/>
    </location>
</feature>
<evidence type="ECO:0000313" key="2">
    <source>
        <dbReference type="EMBL" id="BCU03397.1"/>
    </source>
</evidence>
<proteinExistence type="predicted"/>
<accession>A0A811BQL9</accession>
<protein>
    <submittedName>
        <fullName evidence="2">Uncharacterized protein</fullName>
    </submittedName>
</protein>
<evidence type="ECO:0000313" key="3">
    <source>
        <dbReference type="Proteomes" id="UP001253637"/>
    </source>
</evidence>
<feature type="region of interest" description="Disordered" evidence="1">
    <location>
        <begin position="1"/>
        <end position="28"/>
    </location>
</feature>
<evidence type="ECO:0000256" key="1">
    <source>
        <dbReference type="SAM" id="MobiDB-lite"/>
    </source>
</evidence>